<name>A0A2I0I5M4_PUNGR</name>
<organism evidence="2 3">
    <name type="scientific">Punica granatum</name>
    <name type="common">Pomegranate</name>
    <dbReference type="NCBI Taxonomy" id="22663"/>
    <lineage>
        <taxon>Eukaryota</taxon>
        <taxon>Viridiplantae</taxon>
        <taxon>Streptophyta</taxon>
        <taxon>Embryophyta</taxon>
        <taxon>Tracheophyta</taxon>
        <taxon>Spermatophyta</taxon>
        <taxon>Magnoliopsida</taxon>
        <taxon>eudicotyledons</taxon>
        <taxon>Gunneridae</taxon>
        <taxon>Pentapetalae</taxon>
        <taxon>rosids</taxon>
        <taxon>malvids</taxon>
        <taxon>Myrtales</taxon>
        <taxon>Lythraceae</taxon>
        <taxon>Punica</taxon>
    </lineage>
</organism>
<dbReference type="EMBL" id="PGOL01003834">
    <property type="protein sequence ID" value="PKI39277.1"/>
    <property type="molecule type" value="Genomic_DNA"/>
</dbReference>
<evidence type="ECO:0000256" key="1">
    <source>
        <dbReference type="SAM" id="MobiDB-lite"/>
    </source>
</evidence>
<gene>
    <name evidence="2" type="ORF">CRG98_040333</name>
</gene>
<reference evidence="2 3" key="1">
    <citation type="submission" date="2017-11" db="EMBL/GenBank/DDBJ databases">
        <title>De-novo sequencing of pomegranate (Punica granatum L.) genome.</title>
        <authorList>
            <person name="Akparov Z."/>
            <person name="Amiraslanov A."/>
            <person name="Hajiyeva S."/>
            <person name="Abbasov M."/>
            <person name="Kaur K."/>
            <person name="Hamwieh A."/>
            <person name="Solovyev V."/>
            <person name="Salamov A."/>
            <person name="Braich B."/>
            <person name="Kosarev P."/>
            <person name="Mahmoud A."/>
            <person name="Hajiyev E."/>
            <person name="Babayeva S."/>
            <person name="Izzatullayeva V."/>
            <person name="Mammadov A."/>
            <person name="Mammadov A."/>
            <person name="Sharifova S."/>
            <person name="Ojaghi J."/>
            <person name="Eynullazada K."/>
            <person name="Bayramov B."/>
            <person name="Abdulazimova A."/>
            <person name="Shahmuradov I."/>
        </authorList>
    </citation>
    <scope>NUCLEOTIDE SEQUENCE [LARGE SCALE GENOMIC DNA]</scope>
    <source>
        <strain evidence="3">cv. AG2017</strain>
        <tissue evidence="2">Leaf</tissue>
    </source>
</reference>
<keyword evidence="3" id="KW-1185">Reference proteome</keyword>
<evidence type="ECO:0000313" key="3">
    <source>
        <dbReference type="Proteomes" id="UP000233551"/>
    </source>
</evidence>
<dbReference type="AlphaFoldDB" id="A0A2I0I5M4"/>
<proteinExistence type="predicted"/>
<dbReference type="Proteomes" id="UP000233551">
    <property type="component" value="Unassembled WGS sequence"/>
</dbReference>
<accession>A0A2I0I5M4</accession>
<evidence type="ECO:0000313" key="2">
    <source>
        <dbReference type="EMBL" id="PKI39277.1"/>
    </source>
</evidence>
<feature type="region of interest" description="Disordered" evidence="1">
    <location>
        <begin position="1"/>
        <end position="44"/>
    </location>
</feature>
<sequence>MAGERARNLNLGEPGGRPTTQIRGSVAGGGALDPRNLGDPAANSPQLRGLWALRRPPTPQLGSLGESVALGEPSIPSIWGIPADRYPLN</sequence>
<protein>
    <submittedName>
        <fullName evidence="2">Uncharacterized protein</fullName>
    </submittedName>
</protein>
<comment type="caution">
    <text evidence="2">The sequence shown here is derived from an EMBL/GenBank/DDBJ whole genome shotgun (WGS) entry which is preliminary data.</text>
</comment>